<dbReference type="AlphaFoldDB" id="A0A448XCR5"/>
<accession>A0A448XCR5</accession>
<evidence type="ECO:0000256" key="1">
    <source>
        <dbReference type="SAM" id="MobiDB-lite"/>
    </source>
</evidence>
<dbReference type="Proteomes" id="UP000784294">
    <property type="component" value="Unassembled WGS sequence"/>
</dbReference>
<feature type="region of interest" description="Disordered" evidence="1">
    <location>
        <begin position="101"/>
        <end position="140"/>
    </location>
</feature>
<feature type="region of interest" description="Disordered" evidence="1">
    <location>
        <begin position="17"/>
        <end position="52"/>
    </location>
</feature>
<protein>
    <submittedName>
        <fullName evidence="2">Uncharacterized protein</fullName>
    </submittedName>
</protein>
<dbReference type="EMBL" id="CAAALY010246437">
    <property type="protein sequence ID" value="VEL33811.1"/>
    <property type="molecule type" value="Genomic_DNA"/>
</dbReference>
<organism evidence="2 3">
    <name type="scientific">Protopolystoma xenopodis</name>
    <dbReference type="NCBI Taxonomy" id="117903"/>
    <lineage>
        <taxon>Eukaryota</taxon>
        <taxon>Metazoa</taxon>
        <taxon>Spiralia</taxon>
        <taxon>Lophotrochozoa</taxon>
        <taxon>Platyhelminthes</taxon>
        <taxon>Monogenea</taxon>
        <taxon>Polyopisthocotylea</taxon>
        <taxon>Polystomatidea</taxon>
        <taxon>Polystomatidae</taxon>
        <taxon>Protopolystoma</taxon>
    </lineage>
</organism>
<evidence type="ECO:0000313" key="2">
    <source>
        <dbReference type="EMBL" id="VEL33811.1"/>
    </source>
</evidence>
<comment type="caution">
    <text evidence="2">The sequence shown here is derived from an EMBL/GenBank/DDBJ whole genome shotgun (WGS) entry which is preliminary data.</text>
</comment>
<gene>
    <name evidence="2" type="ORF">PXEA_LOCUS27251</name>
</gene>
<name>A0A448XCR5_9PLAT</name>
<sequence length="171" mass="19104">MQPLLWPVWVSRCDYKEPKDDQEKHGDVVDSMEDEAEHPSEGREAGLPNLKLRSEGSGRCQIWSISPSGRIVPRAFSTQLALGLPPSQRPGLVKARLACRSSRVGQKKFVKHSSTSRTSESQPNDDSDHQASSEVAMGYRVGLVPKDDGDSFQFWQFRTDGRLHNKVDQTA</sequence>
<evidence type="ECO:0000313" key="3">
    <source>
        <dbReference type="Proteomes" id="UP000784294"/>
    </source>
</evidence>
<proteinExistence type="predicted"/>
<reference evidence="2" key="1">
    <citation type="submission" date="2018-11" db="EMBL/GenBank/DDBJ databases">
        <authorList>
            <consortium name="Pathogen Informatics"/>
        </authorList>
    </citation>
    <scope>NUCLEOTIDE SEQUENCE</scope>
</reference>
<dbReference type="OrthoDB" id="9999986at2759"/>
<feature type="compositionally biased region" description="Polar residues" evidence="1">
    <location>
        <begin position="112"/>
        <end position="124"/>
    </location>
</feature>
<keyword evidence="3" id="KW-1185">Reference proteome</keyword>
<feature type="compositionally biased region" description="Basic and acidic residues" evidence="1">
    <location>
        <begin position="17"/>
        <end position="28"/>
    </location>
</feature>